<evidence type="ECO:0000313" key="2">
    <source>
        <dbReference type="EMBL" id="CAG5114025.1"/>
    </source>
</evidence>
<dbReference type="PANTHER" id="PTHR13308:SF40">
    <property type="entry name" value="NEDD4-BINDING PROTEIN 2-LIKE 1"/>
    <property type="match status" value="1"/>
</dbReference>
<accession>A0ABN7TCW8</accession>
<dbReference type="InterPro" id="IPR026302">
    <property type="entry name" value="NEDD4-bd_p2"/>
</dbReference>
<feature type="compositionally biased region" description="Low complexity" evidence="1">
    <location>
        <begin position="140"/>
        <end position="151"/>
    </location>
</feature>
<keyword evidence="3" id="KW-1185">Reference proteome</keyword>
<dbReference type="PANTHER" id="PTHR13308">
    <property type="entry name" value="NEDD4-BINDING PROTEIN 2-LIKE 1"/>
    <property type="match status" value="1"/>
</dbReference>
<evidence type="ECO:0000313" key="3">
    <source>
        <dbReference type="Proteomes" id="UP001158576"/>
    </source>
</evidence>
<dbReference type="Gene3D" id="3.40.50.300">
    <property type="entry name" value="P-loop containing nucleotide triphosphate hydrolases"/>
    <property type="match status" value="1"/>
</dbReference>
<name>A0ABN7TCW8_OIKDI</name>
<gene>
    <name evidence="2" type="ORF">OKIOD_LOCUS16872</name>
</gene>
<feature type="region of interest" description="Disordered" evidence="1">
    <location>
        <begin position="113"/>
        <end position="152"/>
    </location>
</feature>
<dbReference type="Proteomes" id="UP001158576">
    <property type="component" value="Chromosome 2"/>
</dbReference>
<proteinExistence type="predicted"/>
<sequence length="216" mass="24677">MKNGQYCWDPKKLSLAHSNCRERVRRAMENGLDRILVDNTNMKIIEMVPYAKLALEFKYFIRIEEVALPKGFKNWYGMIPVLEERNAHNVNGEILKRQIGNFEKCTVSQLVKAARNPGDARSNPQSPPPADRNNNLSNQPSTSTSSSPSTTGLFGKNYEKLVLYCEKNKMRLEIDSQENNITVLKLSYPRVKPIFERLFKGNSVENAANNTLQQIQ</sequence>
<evidence type="ECO:0000256" key="1">
    <source>
        <dbReference type="SAM" id="MobiDB-lite"/>
    </source>
</evidence>
<protein>
    <submittedName>
        <fullName evidence="2">Oidioi.mRNA.OKI2018_I69.chr2.g8107.t1.cds</fullName>
    </submittedName>
</protein>
<dbReference type="InterPro" id="IPR027417">
    <property type="entry name" value="P-loop_NTPase"/>
</dbReference>
<reference evidence="2 3" key="1">
    <citation type="submission" date="2021-04" db="EMBL/GenBank/DDBJ databases">
        <authorList>
            <person name="Bliznina A."/>
        </authorList>
    </citation>
    <scope>NUCLEOTIDE SEQUENCE [LARGE SCALE GENOMIC DNA]</scope>
</reference>
<organism evidence="2 3">
    <name type="scientific">Oikopleura dioica</name>
    <name type="common">Tunicate</name>
    <dbReference type="NCBI Taxonomy" id="34765"/>
    <lineage>
        <taxon>Eukaryota</taxon>
        <taxon>Metazoa</taxon>
        <taxon>Chordata</taxon>
        <taxon>Tunicata</taxon>
        <taxon>Appendicularia</taxon>
        <taxon>Copelata</taxon>
        <taxon>Oikopleuridae</taxon>
        <taxon>Oikopleura</taxon>
    </lineage>
</organism>
<dbReference type="EMBL" id="OU015567">
    <property type="protein sequence ID" value="CAG5114025.1"/>
    <property type="molecule type" value="Genomic_DNA"/>
</dbReference>